<protein>
    <submittedName>
        <fullName evidence="2">Large subunit ribosomal protein L7A</fullName>
    </submittedName>
</protein>
<dbReference type="EMBL" id="FNZF01000003">
    <property type="protein sequence ID" value="SEJ49287.1"/>
    <property type="molecule type" value="Genomic_DNA"/>
</dbReference>
<keyword evidence="2" id="KW-0687">Ribonucleoprotein</keyword>
<evidence type="ECO:0000259" key="1">
    <source>
        <dbReference type="Pfam" id="PF01248"/>
    </source>
</evidence>
<keyword evidence="2" id="KW-0689">Ribosomal protein</keyword>
<gene>
    <name evidence="2" type="ORF">SAMN04488127_1982</name>
</gene>
<sequence length="99" mass="10693">MIICSRLRVDFWFLGGNGISHGQANQNQTIIGIKQAVKALRKGRVREVILASDADGRLIGDVLSLAEENGIPVRYEGTRKDLGRAYGIDVGASVIAITE</sequence>
<dbReference type="SUPFAM" id="SSF55315">
    <property type="entry name" value="L30e-like"/>
    <property type="match status" value="1"/>
</dbReference>
<evidence type="ECO:0000313" key="2">
    <source>
        <dbReference type="EMBL" id="SEJ49287.1"/>
    </source>
</evidence>
<dbReference type="AlphaFoldDB" id="A0A1H6ZCW1"/>
<dbReference type="InterPro" id="IPR029064">
    <property type="entry name" value="Ribosomal_eL30-like_sf"/>
</dbReference>
<dbReference type="STRING" id="426757.SAMN04488127_1982"/>
<keyword evidence="3" id="KW-1185">Reference proteome</keyword>
<dbReference type="Gene3D" id="3.30.1330.30">
    <property type="match status" value="1"/>
</dbReference>
<accession>A0A1H6ZCW1</accession>
<dbReference type="GO" id="GO:0005840">
    <property type="term" value="C:ribosome"/>
    <property type="evidence" value="ECO:0007669"/>
    <property type="project" value="UniProtKB-KW"/>
</dbReference>
<dbReference type="Pfam" id="PF01248">
    <property type="entry name" value="Ribosomal_L7Ae"/>
    <property type="match status" value="1"/>
</dbReference>
<name>A0A1H6ZCW1_9BACL</name>
<dbReference type="Proteomes" id="UP000199200">
    <property type="component" value="Unassembled WGS sequence"/>
</dbReference>
<feature type="domain" description="Ribosomal protein eL8/eL30/eS12/Gadd45" evidence="1">
    <location>
        <begin position="25"/>
        <end position="99"/>
    </location>
</feature>
<evidence type="ECO:0000313" key="3">
    <source>
        <dbReference type="Proteomes" id="UP000199200"/>
    </source>
</evidence>
<dbReference type="InterPro" id="IPR004038">
    <property type="entry name" value="Ribosomal_eL8/eL30/eS12/Gad45"/>
</dbReference>
<proteinExistence type="predicted"/>
<organism evidence="2 3">
    <name type="scientific">Bhargavaea ginsengi</name>
    <dbReference type="NCBI Taxonomy" id="426757"/>
    <lineage>
        <taxon>Bacteria</taxon>
        <taxon>Bacillati</taxon>
        <taxon>Bacillota</taxon>
        <taxon>Bacilli</taxon>
        <taxon>Bacillales</taxon>
        <taxon>Caryophanaceae</taxon>
        <taxon>Bhargavaea</taxon>
    </lineage>
</organism>
<reference evidence="3" key="1">
    <citation type="submission" date="2016-10" db="EMBL/GenBank/DDBJ databases">
        <authorList>
            <person name="Varghese N."/>
            <person name="Submissions S."/>
        </authorList>
    </citation>
    <scope>NUCLEOTIDE SEQUENCE [LARGE SCALE GENOMIC DNA]</scope>
    <source>
        <strain evidence="3">CGMCC 1.6763</strain>
    </source>
</reference>